<accession>A0AAN9YCT6</accession>
<dbReference type="AlphaFoldDB" id="A0AAN9YCT6"/>
<dbReference type="EMBL" id="JAJSPL020000050">
    <property type="protein sequence ID" value="KAK7732509.1"/>
    <property type="molecule type" value="Genomic_DNA"/>
</dbReference>
<feature type="region of interest" description="Disordered" evidence="1">
    <location>
        <begin position="353"/>
        <end position="375"/>
    </location>
</feature>
<comment type="caution">
    <text evidence="2">The sequence shown here is derived from an EMBL/GenBank/DDBJ whole genome shotgun (WGS) entry which is preliminary data.</text>
</comment>
<proteinExistence type="predicted"/>
<keyword evidence="3" id="KW-1185">Reference proteome</keyword>
<evidence type="ECO:0000313" key="2">
    <source>
        <dbReference type="EMBL" id="KAK7732509.1"/>
    </source>
</evidence>
<feature type="compositionally biased region" description="Basic residues" evidence="1">
    <location>
        <begin position="70"/>
        <end position="79"/>
    </location>
</feature>
<feature type="region of interest" description="Disordered" evidence="1">
    <location>
        <begin position="63"/>
        <end position="90"/>
    </location>
</feature>
<sequence length="422" mass="47912">MADDTMDIDETPELDGDEFVIATADQTLIDNSPGHYPLRNGRTIVKPAARHEFQKPRLQNKISLPEGGVQKKKRSRRHATTVSERKRQRQIRDAMTDGSYLIKADSHSDDPAAMAQDDVHLQRLTEEIVLQAVTEHTPGLTFPVSHNSQGLYNPFNPFNNWDELKDLTRALEDYQIALARQGKAILTAEAGILVKTLVQDVLRMYKRIKDGLGNAVDRNAVSTWITLAQLHQDKWHLKWMRGIVGKRLKEKHGKRARNEFRKAFNEAMETPGRHPELDEEIAYTKHLRRPHYCDAMTLRSLVLHFAHARTRYLRDINPTGEAAAYSQGDTHLASSNGRLTLFKDHAALQRQLDVESSDEEYNGLVDSSSEGELEDNTQVEGELLVGRDRTLIKALDRWMGLSGPEKKQDNADMDMLSALKLE</sequence>
<name>A0AAN9YCT6_9PEZI</name>
<organism evidence="2 3">
    <name type="scientific">Cytospora paraplurivora</name>
    <dbReference type="NCBI Taxonomy" id="2898453"/>
    <lineage>
        <taxon>Eukaryota</taxon>
        <taxon>Fungi</taxon>
        <taxon>Dikarya</taxon>
        <taxon>Ascomycota</taxon>
        <taxon>Pezizomycotina</taxon>
        <taxon>Sordariomycetes</taxon>
        <taxon>Sordariomycetidae</taxon>
        <taxon>Diaporthales</taxon>
        <taxon>Cytosporaceae</taxon>
        <taxon>Cytospora</taxon>
    </lineage>
</organism>
<reference evidence="2 3" key="1">
    <citation type="journal article" date="2023" name="PLoS ONE">
        <title>Cytospora paraplurivora sp. nov. isolated from orchards with fruit tree decline syndrome in Ontario, Canada.</title>
        <authorList>
            <person name="Ilyukhin E."/>
            <person name="Nguyen H.D.T."/>
            <person name="Castle A.J."/>
            <person name="Ellouze W."/>
        </authorList>
    </citation>
    <scope>NUCLEOTIDE SEQUENCE [LARGE SCALE GENOMIC DNA]</scope>
    <source>
        <strain evidence="2 3">FDS-564</strain>
    </source>
</reference>
<gene>
    <name evidence="2" type="ORF">SLS53_008394</name>
</gene>
<protein>
    <submittedName>
        <fullName evidence="2">Uncharacterized protein</fullName>
    </submittedName>
</protein>
<evidence type="ECO:0000256" key="1">
    <source>
        <dbReference type="SAM" id="MobiDB-lite"/>
    </source>
</evidence>
<evidence type="ECO:0000313" key="3">
    <source>
        <dbReference type="Proteomes" id="UP001320245"/>
    </source>
</evidence>
<dbReference type="Proteomes" id="UP001320245">
    <property type="component" value="Unassembled WGS sequence"/>
</dbReference>